<sequence length="66" mass="7199">MASDPVTPALEGFPGVIEFDSRVASFIQNLPDELRDKATISQSMAGNIGRVLFGDTTESVEFQYEC</sequence>
<organism evidence="1 2">
    <name type="scientific">[Emmonsia] crescens</name>
    <dbReference type="NCBI Taxonomy" id="73230"/>
    <lineage>
        <taxon>Eukaryota</taxon>
        <taxon>Fungi</taxon>
        <taxon>Dikarya</taxon>
        <taxon>Ascomycota</taxon>
        <taxon>Pezizomycotina</taxon>
        <taxon>Eurotiomycetes</taxon>
        <taxon>Eurotiomycetidae</taxon>
        <taxon>Onygenales</taxon>
        <taxon>Ajellomycetaceae</taxon>
        <taxon>Emergomyces</taxon>
    </lineage>
</organism>
<evidence type="ECO:0000313" key="2">
    <source>
        <dbReference type="Proteomes" id="UP000034164"/>
    </source>
</evidence>
<dbReference type="AlphaFoldDB" id="A0A0G2HRA1"/>
<comment type="caution">
    <text evidence="1">The sequence shown here is derived from an EMBL/GenBank/DDBJ whole genome shotgun (WGS) entry which is preliminary data.</text>
</comment>
<accession>A0A0G2HRA1</accession>
<proteinExistence type="predicted"/>
<name>A0A0G2HRA1_9EURO</name>
<dbReference type="Proteomes" id="UP000034164">
    <property type="component" value="Unassembled WGS sequence"/>
</dbReference>
<dbReference type="VEuPathDB" id="FungiDB:EMCG_04693"/>
<evidence type="ECO:0000313" key="1">
    <source>
        <dbReference type="EMBL" id="KKZ60647.1"/>
    </source>
</evidence>
<protein>
    <submittedName>
        <fullName evidence="1">Uncharacterized protein</fullName>
    </submittedName>
</protein>
<gene>
    <name evidence="1" type="ORF">EMCG_04693</name>
</gene>
<dbReference type="EMBL" id="LCZI01001500">
    <property type="protein sequence ID" value="KKZ60647.1"/>
    <property type="molecule type" value="Genomic_DNA"/>
</dbReference>
<reference evidence="2" key="1">
    <citation type="journal article" date="2015" name="PLoS Genet.">
        <title>The dynamic genome and transcriptome of the human fungal pathogen Blastomyces and close relative Emmonsia.</title>
        <authorList>
            <person name="Munoz J.F."/>
            <person name="Gauthier G.M."/>
            <person name="Desjardins C.A."/>
            <person name="Gallo J.E."/>
            <person name="Holder J."/>
            <person name="Sullivan T.D."/>
            <person name="Marty A.J."/>
            <person name="Carmen J.C."/>
            <person name="Chen Z."/>
            <person name="Ding L."/>
            <person name="Gujja S."/>
            <person name="Magrini V."/>
            <person name="Misas E."/>
            <person name="Mitreva M."/>
            <person name="Priest M."/>
            <person name="Saif S."/>
            <person name="Whiston E.A."/>
            <person name="Young S."/>
            <person name="Zeng Q."/>
            <person name="Goldman W.E."/>
            <person name="Mardis E.R."/>
            <person name="Taylor J.W."/>
            <person name="McEwen J.G."/>
            <person name="Clay O.K."/>
            <person name="Klein B.S."/>
            <person name="Cuomo C.A."/>
        </authorList>
    </citation>
    <scope>NUCLEOTIDE SEQUENCE [LARGE SCALE GENOMIC DNA]</scope>
    <source>
        <strain evidence="2">UAMH 3008</strain>
    </source>
</reference>
<dbReference type="OrthoDB" id="4188242at2759"/>